<feature type="transmembrane region" description="Helical" evidence="10">
    <location>
        <begin position="586"/>
        <end position="604"/>
    </location>
</feature>
<dbReference type="InterPro" id="IPR003593">
    <property type="entry name" value="AAA+_ATPase"/>
</dbReference>
<keyword evidence="6" id="KW-0547">Nucleotide-binding</keyword>
<dbReference type="InterPro" id="IPR003439">
    <property type="entry name" value="ABC_transporter-like_ATP-bd"/>
</dbReference>
<evidence type="ECO:0000256" key="9">
    <source>
        <dbReference type="ARBA" id="ARBA00023136"/>
    </source>
</evidence>
<evidence type="ECO:0000256" key="8">
    <source>
        <dbReference type="ARBA" id="ARBA00022989"/>
    </source>
</evidence>
<dbReference type="GO" id="GO:0005524">
    <property type="term" value="F:ATP binding"/>
    <property type="evidence" value="ECO:0007669"/>
    <property type="project" value="UniProtKB-KW"/>
</dbReference>
<dbReference type="GO" id="GO:0016887">
    <property type="term" value="F:ATP hydrolysis activity"/>
    <property type="evidence" value="ECO:0007669"/>
    <property type="project" value="InterPro"/>
</dbReference>
<evidence type="ECO:0000256" key="5">
    <source>
        <dbReference type="ARBA" id="ARBA00022737"/>
    </source>
</evidence>
<dbReference type="Gene3D" id="3.40.50.300">
    <property type="entry name" value="P-loop containing nucleotide triphosphate hydrolases"/>
    <property type="match status" value="2"/>
</dbReference>
<name>A0A8K1CAZ9_PYTOL</name>
<keyword evidence="7" id="KW-0067">ATP-binding</keyword>
<evidence type="ECO:0000256" key="4">
    <source>
        <dbReference type="ARBA" id="ARBA00022692"/>
    </source>
</evidence>
<feature type="transmembrane region" description="Helical" evidence="10">
    <location>
        <begin position="1385"/>
        <end position="1406"/>
    </location>
</feature>
<reference evidence="12" key="1">
    <citation type="submission" date="2019-03" db="EMBL/GenBank/DDBJ databases">
        <title>Long read genome sequence of the mycoparasitic Pythium oligandrum ATCC 38472 isolated from sugarbeet rhizosphere.</title>
        <authorList>
            <person name="Gaulin E."/>
        </authorList>
    </citation>
    <scope>NUCLEOTIDE SEQUENCE</scope>
    <source>
        <strain evidence="12">ATCC 38472_TT</strain>
    </source>
</reference>
<dbReference type="SUPFAM" id="SSF52540">
    <property type="entry name" value="P-loop containing nucleoside triphosphate hydrolases"/>
    <property type="match status" value="2"/>
</dbReference>
<feature type="domain" description="ABC transporter" evidence="11">
    <location>
        <begin position="1530"/>
        <end position="1764"/>
    </location>
</feature>
<feature type="transmembrane region" description="Helical" evidence="10">
    <location>
        <begin position="1350"/>
        <end position="1369"/>
    </location>
</feature>
<dbReference type="Pfam" id="PF00005">
    <property type="entry name" value="ABC_tran"/>
    <property type="match status" value="2"/>
</dbReference>
<keyword evidence="9 10" id="KW-0472">Membrane</keyword>
<dbReference type="CDD" id="cd03263">
    <property type="entry name" value="ABC_subfamily_A"/>
    <property type="match status" value="2"/>
</dbReference>
<dbReference type="Pfam" id="PF12698">
    <property type="entry name" value="ABC2_membrane_3"/>
    <property type="match status" value="2"/>
</dbReference>
<feature type="transmembrane region" description="Helical" evidence="10">
    <location>
        <begin position="408"/>
        <end position="429"/>
    </location>
</feature>
<dbReference type="PANTHER" id="PTHR19229">
    <property type="entry name" value="ATP-BINDING CASSETTE TRANSPORTER SUBFAMILY A ABCA"/>
    <property type="match status" value="1"/>
</dbReference>
<evidence type="ECO:0000256" key="2">
    <source>
        <dbReference type="ARBA" id="ARBA00008869"/>
    </source>
</evidence>
<feature type="transmembrane region" description="Helical" evidence="10">
    <location>
        <begin position="1318"/>
        <end position="1338"/>
    </location>
</feature>
<evidence type="ECO:0000256" key="3">
    <source>
        <dbReference type="ARBA" id="ARBA00022448"/>
    </source>
</evidence>
<dbReference type="InterPro" id="IPR013525">
    <property type="entry name" value="ABC2_TM"/>
</dbReference>
<evidence type="ECO:0000256" key="1">
    <source>
        <dbReference type="ARBA" id="ARBA00004141"/>
    </source>
</evidence>
<dbReference type="PANTHER" id="PTHR19229:SF36">
    <property type="entry name" value="ATP-BINDING CASSETTE SUB-FAMILY A MEMBER 2"/>
    <property type="match status" value="1"/>
</dbReference>
<comment type="subcellular location">
    <subcellularLocation>
        <location evidence="1">Membrane</location>
        <topology evidence="1">Multi-pass membrane protein</topology>
    </subcellularLocation>
</comment>
<dbReference type="InterPro" id="IPR027417">
    <property type="entry name" value="P-loop_NTPase"/>
</dbReference>
<feature type="domain" description="ABC transporter" evidence="11">
    <location>
        <begin position="669"/>
        <end position="902"/>
    </location>
</feature>
<feature type="transmembrane region" description="Helical" evidence="10">
    <location>
        <begin position="514"/>
        <end position="532"/>
    </location>
</feature>
<dbReference type="FunFam" id="3.40.50.300:FF:000298">
    <property type="entry name" value="ATP-binding cassette sub-family A member 12"/>
    <property type="match status" value="1"/>
</dbReference>
<gene>
    <name evidence="12" type="ORF">Poli38472_000033</name>
</gene>
<feature type="transmembrane region" description="Helical" evidence="10">
    <location>
        <begin position="1052"/>
        <end position="1071"/>
    </location>
</feature>
<dbReference type="Proteomes" id="UP000794436">
    <property type="component" value="Unassembled WGS sequence"/>
</dbReference>
<evidence type="ECO:0000256" key="10">
    <source>
        <dbReference type="SAM" id="Phobius"/>
    </source>
</evidence>
<feature type="transmembrane region" description="Helical" evidence="10">
    <location>
        <begin position="450"/>
        <end position="471"/>
    </location>
</feature>
<feature type="transmembrane region" description="Helical" evidence="10">
    <location>
        <begin position="12"/>
        <end position="32"/>
    </location>
</feature>
<dbReference type="PROSITE" id="PS00211">
    <property type="entry name" value="ABC_TRANSPORTER_1"/>
    <property type="match status" value="2"/>
</dbReference>
<dbReference type="PROSITE" id="PS50893">
    <property type="entry name" value="ABC_TRANSPORTER_2"/>
    <property type="match status" value="2"/>
</dbReference>
<keyword evidence="3" id="KW-0813">Transport</keyword>
<evidence type="ECO:0000313" key="13">
    <source>
        <dbReference type="Proteomes" id="UP000794436"/>
    </source>
</evidence>
<comment type="similarity">
    <text evidence="2">Belongs to the ABC transporter superfamily. ABCA family.</text>
</comment>
<accession>A0A8K1CAZ9</accession>
<evidence type="ECO:0000256" key="7">
    <source>
        <dbReference type="ARBA" id="ARBA00022840"/>
    </source>
</evidence>
<feature type="transmembrane region" description="Helical" evidence="10">
    <location>
        <begin position="1257"/>
        <end position="1282"/>
    </location>
</feature>
<dbReference type="GO" id="GO:0016020">
    <property type="term" value="C:membrane"/>
    <property type="evidence" value="ECO:0007669"/>
    <property type="project" value="UniProtKB-SubCell"/>
</dbReference>
<dbReference type="GO" id="GO:0140359">
    <property type="term" value="F:ABC-type transporter activity"/>
    <property type="evidence" value="ECO:0007669"/>
    <property type="project" value="InterPro"/>
</dbReference>
<keyword evidence="5" id="KW-0677">Repeat</keyword>
<proteinExistence type="inferred from homology"/>
<comment type="caution">
    <text evidence="12">The sequence shown here is derived from an EMBL/GenBank/DDBJ whole genome shotgun (WGS) entry which is preliminary data.</text>
</comment>
<dbReference type="InterPro" id="IPR026082">
    <property type="entry name" value="ABCA"/>
</dbReference>
<dbReference type="OrthoDB" id="10255969at2759"/>
<keyword evidence="13" id="KW-1185">Reference proteome</keyword>
<feature type="transmembrane region" description="Helical" evidence="10">
    <location>
        <begin position="483"/>
        <end position="502"/>
    </location>
</feature>
<dbReference type="GO" id="GO:0005319">
    <property type="term" value="F:lipid transporter activity"/>
    <property type="evidence" value="ECO:0007669"/>
    <property type="project" value="TreeGrafter"/>
</dbReference>
<evidence type="ECO:0000256" key="6">
    <source>
        <dbReference type="ARBA" id="ARBA00022741"/>
    </source>
</evidence>
<keyword evidence="8 10" id="KW-1133">Transmembrane helix</keyword>
<protein>
    <recommendedName>
        <fullName evidence="11">ABC transporter domain-containing protein</fullName>
    </recommendedName>
</protein>
<organism evidence="12 13">
    <name type="scientific">Pythium oligandrum</name>
    <name type="common">Mycoparasitic fungus</name>
    <dbReference type="NCBI Taxonomy" id="41045"/>
    <lineage>
        <taxon>Eukaryota</taxon>
        <taxon>Sar</taxon>
        <taxon>Stramenopiles</taxon>
        <taxon>Oomycota</taxon>
        <taxon>Peronosporomycetes</taxon>
        <taxon>Pythiales</taxon>
        <taxon>Pythiaceae</taxon>
        <taxon>Pythium</taxon>
    </lineage>
</organism>
<evidence type="ECO:0000259" key="11">
    <source>
        <dbReference type="PROSITE" id="PS50893"/>
    </source>
</evidence>
<dbReference type="SMART" id="SM00382">
    <property type="entry name" value="AAA"/>
    <property type="match status" value="2"/>
</dbReference>
<dbReference type="InterPro" id="IPR017871">
    <property type="entry name" value="ABC_transporter-like_CS"/>
</dbReference>
<dbReference type="EMBL" id="SPLM01000108">
    <property type="protein sequence ID" value="TMW59991.1"/>
    <property type="molecule type" value="Genomic_DNA"/>
</dbReference>
<sequence length="1934" mass="213754">MRKNWLLKKKRPVRLLFEVFTPVILILLLAWIKAQTTEQNYLAGFGGDESDNDLFQPYGYTPAGSSYSPRYAIPETTLTGLLLYMARLSFDSNRDMQTFGDEKARAICERELVYGGRISLNKSSSYAVPSECQDHVSLYKLAIAPDNAFTRAYFFDTVKEWYPTLEINVTSNATLVVPSLEDSVVFYDTEEDLENYIKSATYGKTMEQPRIFGALVFNEFPGDASIGSYAPIDYSIRMNGTDTEVGFISHVPSTKSGDASTWFPFRRGVDTAAYKLYASGGFMTLQTLVTRFVNCMPKWDSKAKVSTGECQASSSLASASNDLDNRLLQTVKQDPSTKRALSELMGDRGMDTTIVKANSFDLPLSKGHREVLLKPLRQAPQPYLGATTSPFPSAAYSTSDFYRTFKSIMPLFFTIAYQMVLSKIIVTLISERETRSRELMKILGVKESSLVISWYLTHGLILLVSCIFQALMATSLLFEESDMILVFLFFFLFSLSFLAYGFMVSSMFSKARTGGYVGIIGFVVMYAVSNAFNDMSSESSKNAASLLSPTAFAFAIQVLSEVETAHVGIQFSNASALVNRFRFSSALWMFVFDTFLYTLIGMYLEKVVPKTHGTTEKWYFPVMPSYWRRRRGDMSNESRTHDETAVHMEPNVEPVSADLAEQERTGAALCVQGLSKVFSVPGGEKVAVDDLQLNMYSGQITCLLGHNGAGKTTLISILTGMLNPTAGDATFRGLSIRRNMDEIRESLGICFQHDVLYPELTVEEHLQFYARIKGYSGTELDNEVTHKINEVGLSDKRKTISSALSGGMKRKLSVAISLLGDSSLVFLDEPTSGMDPYSRRSTWEILMNNRHNRVLVLTTHFMDEADILGDRIAIMAEGQLRCCGSSLFLKNRYGAGYNLTIVKEEGCDDAKVCDFVLGHIPGGRVLSNVGMEIAFQLPLETSAQFPSLFNDIDANLENLQVRSYGISVTTMEEVFIKVAEAANDEDVSGHQKLVLGNSMKTHKVQTMDSGELPILGSTDSPVVKSKPTSMFALHLIALVQKRYRIAKRDKRFGFVSLFLPIALLVSGIALLKAGTLSKPNLLMPLSIDSLQLQLPSYCDQPSEDWCNKVFSSSDFTGGAPVILGTNDIGNPPYANNSPTVLGFQYYSPSFNHTGTTGQLLKLTQVIYDRAIEQGVDNQFGGFLVHADSKSRVLSYNVLVNTTLDHGSAVFKGLMDQSIYRIMASEASPSVDVSKLYLKVNNYPLPQSVLPSAPFSSYLGILVCLLIVIAFVFFPAPIVTLLVKERQAEHNSKHQQLVSGVNLLGFWLSNYLWDLLVYIIPGGIALLLIQVFDVAPLSGSSDCVSCTSETFPAVVVLFVLFGLAICPYSYSLSFLLRQHTSAQNKAITFNFLFGLVFIGLSLVLELIPDVQVIGRALKWVFRLCPIYNLGNGLLIIVSMEMARNGATPFETAPWLSPFSTENAGYEILSLGVDAVLLFGVAVGIDYARSFPKVKSMFTKKPSVESFEEIEDTDVVAEAKRVATGQADGDMIMLQNLRKVYPNGDKVAVKNLSFGLKRGECFGFLGINGAGKTTTMKMLTGDIVPTSGSATLAGFDILSQQIDVRREIGYCPQFDALIDLLSVREHLELFAQIKGVPRSELDEVVREKMQQLNLTAFEHKLAGSLSGGNKRKLSVAIAMIGSPSILFLDEPSTGMDPVSRRFMWDVISEISTYNKQSTVVLTTHSMEECEALCTRVGIMVGGGLKCLGSVQHLKHRFGDGLMFDAKLLPAPVSEVESLVLRHFDSLDARISALELSDVCRRFGESAWEEKLVETHPTGFLVASALRRDGYVLAGSFASWWLTEVRFAGVERFLSSNFARVELLERQNESCRFKLHDVAIGDRVALSRLSLGHVFGLLESSKASLAIREYSVSQTTLEQIFNTFASQQHAENPMDVL</sequence>
<evidence type="ECO:0000313" key="12">
    <source>
        <dbReference type="EMBL" id="TMW59991.1"/>
    </source>
</evidence>
<dbReference type="FunFam" id="3.40.50.300:FF:000904">
    <property type="entry name" value="ABC transporter A family member 1"/>
    <property type="match status" value="1"/>
</dbReference>
<keyword evidence="4 10" id="KW-0812">Transmembrane</keyword>